<name>A0ABW2TE09_9ACTN</name>
<feature type="chain" id="PRO_5046518461" description="Secreted protein" evidence="1">
    <location>
        <begin position="27"/>
        <end position="146"/>
    </location>
</feature>
<evidence type="ECO:0000313" key="2">
    <source>
        <dbReference type="EMBL" id="MFC7606290.1"/>
    </source>
</evidence>
<evidence type="ECO:0000256" key="1">
    <source>
        <dbReference type="SAM" id="SignalP"/>
    </source>
</evidence>
<proteinExistence type="predicted"/>
<dbReference type="RefSeq" id="WP_343976845.1">
    <property type="nucleotide sequence ID" value="NZ_BAAAGK010000143.1"/>
</dbReference>
<dbReference type="EMBL" id="JBHTEE010000001">
    <property type="protein sequence ID" value="MFC7606290.1"/>
    <property type="molecule type" value="Genomic_DNA"/>
</dbReference>
<keyword evidence="1" id="KW-0732">Signal</keyword>
<protein>
    <recommendedName>
        <fullName evidence="4">Secreted protein</fullName>
    </recommendedName>
</protein>
<evidence type="ECO:0000313" key="3">
    <source>
        <dbReference type="Proteomes" id="UP001596514"/>
    </source>
</evidence>
<accession>A0ABW2TE09</accession>
<dbReference type="Proteomes" id="UP001596514">
    <property type="component" value="Unassembled WGS sequence"/>
</dbReference>
<keyword evidence="3" id="KW-1185">Reference proteome</keyword>
<reference evidence="3" key="1">
    <citation type="journal article" date="2019" name="Int. J. Syst. Evol. Microbiol.">
        <title>The Global Catalogue of Microorganisms (GCM) 10K type strain sequencing project: providing services to taxonomists for standard genome sequencing and annotation.</title>
        <authorList>
            <consortium name="The Broad Institute Genomics Platform"/>
            <consortium name="The Broad Institute Genome Sequencing Center for Infectious Disease"/>
            <person name="Wu L."/>
            <person name="Ma J."/>
        </authorList>
    </citation>
    <scope>NUCLEOTIDE SEQUENCE [LARGE SCALE GENOMIC DNA]</scope>
    <source>
        <strain evidence="3">JCM 10083</strain>
    </source>
</reference>
<gene>
    <name evidence="2" type="ORF">ACFQVD_39935</name>
</gene>
<organism evidence="2 3">
    <name type="scientific">Streptosporangium amethystogenes subsp. fukuiense</name>
    <dbReference type="NCBI Taxonomy" id="698418"/>
    <lineage>
        <taxon>Bacteria</taxon>
        <taxon>Bacillati</taxon>
        <taxon>Actinomycetota</taxon>
        <taxon>Actinomycetes</taxon>
        <taxon>Streptosporangiales</taxon>
        <taxon>Streptosporangiaceae</taxon>
        <taxon>Streptosporangium</taxon>
    </lineage>
</organism>
<comment type="caution">
    <text evidence="2">The sequence shown here is derived from an EMBL/GenBank/DDBJ whole genome shotgun (WGS) entry which is preliminary data.</text>
</comment>
<sequence length="146" mass="16257">MRRIVRGTLLATALVLGLPAAASATAQGDFHLGTVSSGSGHSGYAKARLWVTGFNQSHFTAYGRIYDRDRHPGHCAWVRARFHYQKGGPSWSPVRWSCASSGYKGYLFETKGQVKRIDLKVCVYQPKRNTLSHCRVETTRDEDLAN</sequence>
<evidence type="ECO:0008006" key="4">
    <source>
        <dbReference type="Google" id="ProtNLM"/>
    </source>
</evidence>
<feature type="signal peptide" evidence="1">
    <location>
        <begin position="1"/>
        <end position="26"/>
    </location>
</feature>